<dbReference type="SMART" id="SM01101">
    <property type="entry name" value="CRISPR_assoc"/>
    <property type="match status" value="1"/>
</dbReference>
<evidence type="ECO:0000313" key="2">
    <source>
        <dbReference type="Proteomes" id="UP000262882"/>
    </source>
</evidence>
<comment type="caution">
    <text evidence="1">The sequence shown here is derived from an EMBL/GenBank/DDBJ whole genome shotgun (WGS) entry which is preliminary data.</text>
</comment>
<name>A0A372G8A2_9ACTN</name>
<sequence>MVKSHQRLPRRTDRIHSGGPVTIWLTQISLDLRHQAARRDIGDAAHAHRRVMSLVPDGLGAEARREAGVLYRLEQSRTETRFLVQTTRRPTDDKLPAGYGTVAVTSLDPLLKLLDTGLVVRYRLVANPTKRHGRTSPHQGKLAALTGTAADQWWSDRATRAGLALRTATTTSLPDLVGRKDDRPILHAARRFDGIAIVTAPDALRTAILEGIGRGKSHGCGMLSIVPAGSQ</sequence>
<gene>
    <name evidence="1" type="primary">cas6e</name>
    <name evidence="1" type="ORF">D0T12_32590</name>
</gene>
<dbReference type="Pfam" id="PF08798">
    <property type="entry name" value="CRISPR_assoc"/>
    <property type="match status" value="1"/>
</dbReference>
<dbReference type="Proteomes" id="UP000262882">
    <property type="component" value="Unassembled WGS sequence"/>
</dbReference>
<dbReference type="Gene3D" id="3.30.70.1210">
    <property type="entry name" value="Crispr-associated protein, domain 2"/>
    <property type="match status" value="1"/>
</dbReference>
<dbReference type="Gene3D" id="3.30.70.1200">
    <property type="entry name" value="Crispr-associated protein, domain 1"/>
    <property type="match status" value="1"/>
</dbReference>
<dbReference type="InterPro" id="IPR010179">
    <property type="entry name" value="CRISPR-assoc_prot_Cse3"/>
</dbReference>
<keyword evidence="2" id="KW-1185">Reference proteome</keyword>
<evidence type="ECO:0000313" key="1">
    <source>
        <dbReference type="EMBL" id="RFS81369.1"/>
    </source>
</evidence>
<protein>
    <submittedName>
        <fullName evidence="1">Type I-E CRISPR-associated protein Cas6/Cse3/CasE</fullName>
    </submittedName>
</protein>
<dbReference type="AlphaFoldDB" id="A0A372G8A2"/>
<dbReference type="EMBL" id="QVNQ01000014">
    <property type="protein sequence ID" value="RFS81369.1"/>
    <property type="molecule type" value="Genomic_DNA"/>
</dbReference>
<reference evidence="1 2" key="1">
    <citation type="submission" date="2018-08" db="EMBL/GenBank/DDBJ databases">
        <title>Actinomadura spongicola sp. nov., isolated from marine sponge Leucetta chagosensis.</title>
        <authorList>
            <person name="Li L."/>
            <person name="Lin H.W."/>
        </authorList>
    </citation>
    <scope>NUCLEOTIDE SEQUENCE [LARGE SCALE GENOMIC DNA]</scope>
    <source>
        <strain evidence="1 2">LHW52907</strain>
    </source>
</reference>
<dbReference type="CDD" id="cd09727">
    <property type="entry name" value="Cas6_I-E"/>
    <property type="match status" value="1"/>
</dbReference>
<accession>A0A372G8A2</accession>
<proteinExistence type="predicted"/>
<dbReference type="NCBIfam" id="TIGR01907">
    <property type="entry name" value="casE_Cse3"/>
    <property type="match status" value="1"/>
</dbReference>
<organism evidence="1 2">
    <name type="scientific">Actinomadura spongiicola</name>
    <dbReference type="NCBI Taxonomy" id="2303421"/>
    <lineage>
        <taxon>Bacteria</taxon>
        <taxon>Bacillati</taxon>
        <taxon>Actinomycetota</taxon>
        <taxon>Actinomycetes</taxon>
        <taxon>Streptosporangiales</taxon>
        <taxon>Thermomonosporaceae</taxon>
        <taxon>Actinomadura</taxon>
    </lineage>
</organism>
<dbReference type="SUPFAM" id="SSF117987">
    <property type="entry name" value="CRISPR-associated protein"/>
    <property type="match status" value="2"/>
</dbReference>